<gene>
    <name evidence="12" type="ORF">Lalb_Chr15g0083261</name>
</gene>
<proteinExistence type="inferred from homology"/>
<feature type="domain" description="Cation/H(+) antiporter C-terminal" evidence="11">
    <location>
        <begin position="654"/>
        <end position="796"/>
    </location>
</feature>
<dbReference type="Proteomes" id="UP000447434">
    <property type="component" value="Chromosome 15"/>
</dbReference>
<name>A0A6A5PE99_LUPAL</name>
<evidence type="ECO:0000259" key="11">
    <source>
        <dbReference type="Pfam" id="PF23259"/>
    </source>
</evidence>
<dbReference type="GO" id="GO:1902600">
    <property type="term" value="P:proton transmembrane transport"/>
    <property type="evidence" value="ECO:0007669"/>
    <property type="project" value="InterPro"/>
</dbReference>
<evidence type="ECO:0000313" key="12">
    <source>
        <dbReference type="EMBL" id="KAE9598652.1"/>
    </source>
</evidence>
<keyword evidence="2" id="KW-0813">Transport</keyword>
<sequence>MTRVFPTQRFQRELNAWKWHFHFSRVLLEKSMNNSTFETSIPFICEKIQDFHPLGIIHGDNLTHYNYSLLMFNFILVITITAIIRLLLKPLKQPNVVSQIIGGIVVGPSVLKHSTWFKHYIIHGGAEYLSRNLGVMGFMFYVFIYGVKMDPFLLRKTGKVHLYVALVGISIPTTAVFVVGLLMRKTMEKEMATNSSIGIIAAYLGITAFPVLYNVLKEFNFLNSDVGRMALAMAIIGDVFGVFTVVAFEAGKQGEAGPENALWYMISLVVIVMIILFCIRPVMVWIDDNIPEGGSVDHSFVVAILLGVLVMGFITDFLGISIANGPLWLGLVIPDGPRLGATIIQKSETIMNDLLIPFSYLMVGSYTDVYAMSNVDWSSLVPLFTMVLTGYLTKFFSTWLAAFYWRIPFRDGLTLSFIMSLRGQIELILFVHMMDKKILKIPGFTLLVLVTTIVSAILTPLISMLYDPTRPYIVSQRRNIQHNPPKKDLTMVVCIFDTRSITGLINLLDISNATLDGPLSVFALRVIELVGRANPLIIDHSKQEVPRIYRWSHAIKTLENFSDLREFVKIQFFTSVSPKKSMFQDICLLALEHEASLIILPFNKGGVHNHVVRLINLQVLDHAPCSIAIFVDNGFLQSTNIGSSRRKSTRHKFAVLFLGGADARETLVYADRMVSNPEVSLTVIRFFTHTCVANNEVEKKLDDGIMTWFWVKNERNTNVVYRELVVKNGEETIAGIRAINDGSYDLWLVGRKQGINPIFLTGLSEWSENEELGLIGDFVSSPDFPGSHSVLVIQQQILRA</sequence>
<dbReference type="InterPro" id="IPR050794">
    <property type="entry name" value="CPA2_transporter"/>
</dbReference>
<evidence type="ECO:0000313" key="13">
    <source>
        <dbReference type="Proteomes" id="UP000447434"/>
    </source>
</evidence>
<protein>
    <submittedName>
        <fullName evidence="12">Putative cation/H+ exchanger</fullName>
    </submittedName>
</protein>
<evidence type="ECO:0000256" key="7">
    <source>
        <dbReference type="ARBA" id="ARBA00023065"/>
    </source>
</evidence>
<evidence type="ECO:0000256" key="6">
    <source>
        <dbReference type="ARBA" id="ARBA00022989"/>
    </source>
</evidence>
<dbReference type="EMBL" id="WOCE01000015">
    <property type="protein sequence ID" value="KAE9598652.1"/>
    <property type="molecule type" value="Genomic_DNA"/>
</dbReference>
<keyword evidence="6" id="KW-1133">Transmembrane helix</keyword>
<keyword evidence="13" id="KW-1185">Reference proteome</keyword>
<organism evidence="12 13">
    <name type="scientific">Lupinus albus</name>
    <name type="common">White lupine</name>
    <name type="synonym">Lupinus termis</name>
    <dbReference type="NCBI Taxonomy" id="3870"/>
    <lineage>
        <taxon>Eukaryota</taxon>
        <taxon>Viridiplantae</taxon>
        <taxon>Streptophyta</taxon>
        <taxon>Embryophyta</taxon>
        <taxon>Tracheophyta</taxon>
        <taxon>Spermatophyta</taxon>
        <taxon>Magnoliopsida</taxon>
        <taxon>eudicotyledons</taxon>
        <taxon>Gunneridae</taxon>
        <taxon>Pentapetalae</taxon>
        <taxon>rosids</taxon>
        <taxon>fabids</taxon>
        <taxon>Fabales</taxon>
        <taxon>Fabaceae</taxon>
        <taxon>Papilionoideae</taxon>
        <taxon>50 kb inversion clade</taxon>
        <taxon>genistoids sensu lato</taxon>
        <taxon>core genistoids</taxon>
        <taxon>Genisteae</taxon>
        <taxon>Lupinus</taxon>
    </lineage>
</organism>
<comment type="similarity">
    <text evidence="9">Belongs to the monovalent cation:proton antiporter 2 (CPA2) transporter (TC 2.A.37) family. CHX (TC 2.A.37.4) subfamily.</text>
</comment>
<dbReference type="InterPro" id="IPR057290">
    <property type="entry name" value="CHX17_C"/>
</dbReference>
<dbReference type="OrthoDB" id="1861329at2759"/>
<dbReference type="Pfam" id="PF23259">
    <property type="entry name" value="CHX17_C"/>
    <property type="match status" value="1"/>
</dbReference>
<comment type="subcellular location">
    <subcellularLocation>
        <location evidence="1">Membrane</location>
        <topology evidence="1">Multi-pass membrane protein</topology>
    </subcellularLocation>
</comment>
<dbReference type="PANTHER" id="PTHR32468">
    <property type="entry name" value="CATION/H + ANTIPORTER"/>
    <property type="match status" value="1"/>
</dbReference>
<comment type="caution">
    <text evidence="12">The sequence shown here is derived from an EMBL/GenBank/DDBJ whole genome shotgun (WGS) entry which is preliminary data.</text>
</comment>
<dbReference type="GO" id="GO:0006885">
    <property type="term" value="P:regulation of pH"/>
    <property type="evidence" value="ECO:0007669"/>
    <property type="project" value="TreeGrafter"/>
</dbReference>
<dbReference type="PANTHER" id="PTHR32468:SF109">
    <property type="entry name" value="CATION_H(+) ANTIPORTER 24-RELATED"/>
    <property type="match status" value="1"/>
</dbReference>
<evidence type="ECO:0000256" key="9">
    <source>
        <dbReference type="ARBA" id="ARBA00038341"/>
    </source>
</evidence>
<dbReference type="GO" id="GO:0012505">
    <property type="term" value="C:endomembrane system"/>
    <property type="evidence" value="ECO:0007669"/>
    <property type="project" value="TreeGrafter"/>
</dbReference>
<dbReference type="GO" id="GO:0015297">
    <property type="term" value="F:antiporter activity"/>
    <property type="evidence" value="ECO:0007669"/>
    <property type="project" value="InterPro"/>
</dbReference>
<keyword evidence="4" id="KW-0812">Transmembrane</keyword>
<dbReference type="GO" id="GO:0016020">
    <property type="term" value="C:membrane"/>
    <property type="evidence" value="ECO:0007669"/>
    <property type="project" value="UniProtKB-SubCell"/>
</dbReference>
<dbReference type="AlphaFoldDB" id="A0A6A5PE99"/>
<dbReference type="InterPro" id="IPR038770">
    <property type="entry name" value="Na+/solute_symporter_sf"/>
</dbReference>
<evidence type="ECO:0000256" key="8">
    <source>
        <dbReference type="ARBA" id="ARBA00023136"/>
    </source>
</evidence>
<feature type="domain" description="Cation/H+ exchanger transmembrane" evidence="10">
    <location>
        <begin position="79"/>
        <end position="461"/>
    </location>
</feature>
<evidence type="ECO:0000256" key="2">
    <source>
        <dbReference type="ARBA" id="ARBA00022448"/>
    </source>
</evidence>
<keyword evidence="8" id="KW-0472">Membrane</keyword>
<evidence type="ECO:0000256" key="1">
    <source>
        <dbReference type="ARBA" id="ARBA00004141"/>
    </source>
</evidence>
<keyword evidence="5" id="KW-0630">Potassium</keyword>
<evidence type="ECO:0000256" key="4">
    <source>
        <dbReference type="ARBA" id="ARBA00022692"/>
    </source>
</evidence>
<reference evidence="13" key="1">
    <citation type="journal article" date="2020" name="Nat. Commun.">
        <title>Genome sequence of the cluster root forming white lupin.</title>
        <authorList>
            <person name="Hufnagel B."/>
            <person name="Marques A."/>
            <person name="Soriano A."/>
            <person name="Marques L."/>
            <person name="Divol F."/>
            <person name="Doumas P."/>
            <person name="Sallet E."/>
            <person name="Mancinotti D."/>
            <person name="Carrere S."/>
            <person name="Marande W."/>
            <person name="Arribat S."/>
            <person name="Keller J."/>
            <person name="Huneau C."/>
            <person name="Blein T."/>
            <person name="Aime D."/>
            <person name="Laguerre M."/>
            <person name="Taylor J."/>
            <person name="Schubert V."/>
            <person name="Nelson M."/>
            <person name="Geu-Flores F."/>
            <person name="Crespi M."/>
            <person name="Gallardo-Guerrero K."/>
            <person name="Delaux P.-M."/>
            <person name="Salse J."/>
            <person name="Berges H."/>
            <person name="Guyot R."/>
            <person name="Gouzy J."/>
            <person name="Peret B."/>
        </authorList>
    </citation>
    <scope>NUCLEOTIDE SEQUENCE [LARGE SCALE GENOMIC DNA]</scope>
    <source>
        <strain evidence="13">cv. Amiga</strain>
    </source>
</reference>
<evidence type="ECO:0000259" key="10">
    <source>
        <dbReference type="Pfam" id="PF00999"/>
    </source>
</evidence>
<dbReference type="GO" id="GO:0006813">
    <property type="term" value="P:potassium ion transport"/>
    <property type="evidence" value="ECO:0007669"/>
    <property type="project" value="UniProtKB-KW"/>
</dbReference>
<keyword evidence="3" id="KW-0633">Potassium transport</keyword>
<dbReference type="Gene3D" id="1.20.1530.20">
    <property type="match status" value="1"/>
</dbReference>
<evidence type="ECO:0000256" key="3">
    <source>
        <dbReference type="ARBA" id="ARBA00022538"/>
    </source>
</evidence>
<dbReference type="Pfam" id="PF00999">
    <property type="entry name" value="Na_H_Exchanger"/>
    <property type="match status" value="1"/>
</dbReference>
<evidence type="ECO:0000256" key="5">
    <source>
        <dbReference type="ARBA" id="ARBA00022958"/>
    </source>
</evidence>
<dbReference type="InterPro" id="IPR006153">
    <property type="entry name" value="Cation/H_exchanger_TM"/>
</dbReference>
<accession>A0A6A5PE99</accession>
<keyword evidence="7" id="KW-0406">Ion transport</keyword>